<feature type="domain" description="EAL" evidence="1">
    <location>
        <begin position="38"/>
        <end position="296"/>
    </location>
</feature>
<dbReference type="SMART" id="SM00052">
    <property type="entry name" value="EAL"/>
    <property type="match status" value="1"/>
</dbReference>
<name>A0ABX2NMP5_9BURK</name>
<evidence type="ECO:0000259" key="1">
    <source>
        <dbReference type="PROSITE" id="PS50883"/>
    </source>
</evidence>
<dbReference type="PANTHER" id="PTHR33121">
    <property type="entry name" value="CYCLIC DI-GMP PHOSPHODIESTERASE PDEF"/>
    <property type="match status" value="1"/>
</dbReference>
<proteinExistence type="predicted"/>
<gene>
    <name evidence="2" type="ORF">FSB64_16180</name>
</gene>
<dbReference type="SUPFAM" id="SSF141868">
    <property type="entry name" value="EAL domain-like"/>
    <property type="match status" value="1"/>
</dbReference>
<dbReference type="EMBL" id="VOMC01000015">
    <property type="protein sequence ID" value="NVI05280.1"/>
    <property type="molecule type" value="Genomic_DNA"/>
</dbReference>
<organism evidence="2 3">
    <name type="scientific">Paraburkholderia youngii</name>
    <dbReference type="NCBI Taxonomy" id="2782701"/>
    <lineage>
        <taxon>Bacteria</taxon>
        <taxon>Pseudomonadati</taxon>
        <taxon>Pseudomonadota</taxon>
        <taxon>Betaproteobacteria</taxon>
        <taxon>Burkholderiales</taxon>
        <taxon>Burkholderiaceae</taxon>
        <taxon>Paraburkholderia</taxon>
    </lineage>
</organism>
<evidence type="ECO:0000313" key="2">
    <source>
        <dbReference type="EMBL" id="NVI05280.1"/>
    </source>
</evidence>
<protein>
    <submittedName>
        <fullName evidence="2">EAL domain-containing protein</fullName>
    </submittedName>
</protein>
<dbReference type="Proteomes" id="UP000821598">
    <property type="component" value="Unassembled WGS sequence"/>
</dbReference>
<comment type="caution">
    <text evidence="2">The sequence shown here is derived from an EMBL/GenBank/DDBJ whole genome shotgun (WGS) entry which is preliminary data.</text>
</comment>
<accession>A0ABX2NMP5</accession>
<dbReference type="RefSeq" id="WP_176367218.1">
    <property type="nucleotide sequence ID" value="NZ_VOMC01000015.1"/>
</dbReference>
<reference evidence="2 3" key="1">
    <citation type="submission" date="2019-08" db="EMBL/GenBank/DDBJ databases">
        <title>Paraburkholderia simonii sp. nov. and P. youngii sp. nov. Brazilian and Mexican Mimosa-associated rhizobia.</title>
        <authorList>
            <person name="Mavima L."/>
            <person name="Beukes C.W."/>
            <person name="Palmer M."/>
            <person name="De Meyer S.E."/>
            <person name="James E.K."/>
            <person name="Maluk M."/>
            <person name="Avontuur J.R."/>
            <person name="Chan W.Y."/>
            <person name="Venter S.N."/>
            <person name="Steenkamp E.T."/>
        </authorList>
    </citation>
    <scope>NUCLEOTIDE SEQUENCE [LARGE SCALE GENOMIC DNA]</scope>
    <source>
        <strain evidence="2 3">JPY454</strain>
    </source>
</reference>
<sequence>MRPQEAISAADSACRQAKLDGNGRIVVYGNGPPMFEERARQMGLLKQFSGDRPPSGLYLEMQPIMSMTTPYDALDFEVLLRMRGADGVAIPPAKAIMAAETNGTISALDKWVMETTLTWISKNRSRLSRTRFVSVNVSAASLNDERFVKEVGVLFRRFRQVVPLLCIEITEGVALHDLANTRRLISSVQRLGAKVALDDFGAGYTSFPYLRDLPADALKIDGEFVKNISGSPANAAIAEAIIGLARNLGMQSIAEWVEDAPTLEILQTMGVDHVQGFAIAHPQAPEVILAATSTADFITDPLNPCDDWSANCGDFNGRRFPAILTLETRAYAWPITQLPFGRTPGEGKLSIAMGLACLYACVLSVA</sequence>
<dbReference type="CDD" id="cd01948">
    <property type="entry name" value="EAL"/>
    <property type="match status" value="1"/>
</dbReference>
<dbReference type="Gene3D" id="3.20.20.450">
    <property type="entry name" value="EAL domain"/>
    <property type="match status" value="1"/>
</dbReference>
<dbReference type="Pfam" id="PF00563">
    <property type="entry name" value="EAL"/>
    <property type="match status" value="1"/>
</dbReference>
<evidence type="ECO:0000313" key="3">
    <source>
        <dbReference type="Proteomes" id="UP000821598"/>
    </source>
</evidence>
<dbReference type="PANTHER" id="PTHR33121:SF70">
    <property type="entry name" value="SIGNALING PROTEIN YKOW"/>
    <property type="match status" value="1"/>
</dbReference>
<keyword evidence="3" id="KW-1185">Reference proteome</keyword>
<dbReference type="InterPro" id="IPR050706">
    <property type="entry name" value="Cyclic-di-GMP_PDE-like"/>
</dbReference>
<dbReference type="PROSITE" id="PS50883">
    <property type="entry name" value="EAL"/>
    <property type="match status" value="1"/>
</dbReference>
<dbReference type="InterPro" id="IPR001633">
    <property type="entry name" value="EAL_dom"/>
</dbReference>
<dbReference type="InterPro" id="IPR035919">
    <property type="entry name" value="EAL_sf"/>
</dbReference>